<dbReference type="EMBL" id="VITK01000019">
    <property type="protein sequence ID" value="TWA89599.1"/>
    <property type="molecule type" value="Genomic_DNA"/>
</dbReference>
<dbReference type="Pfam" id="PF00959">
    <property type="entry name" value="Phage_lysozyme"/>
    <property type="match status" value="1"/>
</dbReference>
<comment type="catalytic activity">
    <reaction evidence="1 6">
        <text>Hydrolysis of (1-&gt;4)-beta-linkages between N-acetylmuramic acid and N-acetyl-D-glucosamine residues in a peptidoglycan and between N-acetyl-D-glucosamine residues in chitodextrins.</text>
        <dbReference type="EC" id="3.2.1.17"/>
    </reaction>
</comment>
<evidence type="ECO:0000256" key="2">
    <source>
        <dbReference type="ARBA" id="ARBA00022529"/>
    </source>
</evidence>
<evidence type="ECO:0000256" key="4">
    <source>
        <dbReference type="ARBA" id="ARBA00022801"/>
    </source>
</evidence>
<sequence length="192" mass="20744">MSVKKTAGYTGSAAVIAATVAFLPAWEGMDAVAKKDMIGTGHPVTYCYGQTAEFGKVKEGTRFTKAECDQKLAESLPKYLEQIQPCIKVPLPVKTEASLVDAAYNAGPRAVCRSPMLAKMNAGDLAGGCRAFRGWYTRSDGQERRGLIARRSGIGDGRKSEMALCLEGVAEGLPKPPAPAKRSWFAWLWKQK</sequence>
<dbReference type="GO" id="GO:0031640">
    <property type="term" value="P:killing of cells of another organism"/>
    <property type="evidence" value="ECO:0007669"/>
    <property type="project" value="UniProtKB-KW"/>
</dbReference>
<dbReference type="CDD" id="cd16900">
    <property type="entry name" value="endolysin_R21-like"/>
    <property type="match status" value="1"/>
</dbReference>
<dbReference type="AlphaFoldDB" id="A0A560CXL6"/>
<keyword evidence="9" id="KW-1185">Reference proteome</keyword>
<dbReference type="GO" id="GO:0042742">
    <property type="term" value="P:defense response to bacterium"/>
    <property type="evidence" value="ECO:0007669"/>
    <property type="project" value="UniProtKB-KW"/>
</dbReference>
<keyword evidence="7" id="KW-1133">Transmembrane helix</keyword>
<dbReference type="PANTHER" id="PTHR38107:SF3">
    <property type="entry name" value="LYSOZYME RRRD-RELATED"/>
    <property type="match status" value="1"/>
</dbReference>
<dbReference type="HAMAP" id="MF_04110">
    <property type="entry name" value="ENDOLYSIN_T4"/>
    <property type="match status" value="1"/>
</dbReference>
<organism evidence="8 9">
    <name type="scientific">Bradyrhizobium stylosanthis</name>
    <dbReference type="NCBI Taxonomy" id="1803665"/>
    <lineage>
        <taxon>Bacteria</taxon>
        <taxon>Pseudomonadati</taxon>
        <taxon>Pseudomonadota</taxon>
        <taxon>Alphaproteobacteria</taxon>
        <taxon>Hyphomicrobiales</taxon>
        <taxon>Nitrobacteraceae</taxon>
        <taxon>Bradyrhizobium</taxon>
    </lineage>
</organism>
<evidence type="ECO:0000256" key="1">
    <source>
        <dbReference type="ARBA" id="ARBA00000632"/>
    </source>
</evidence>
<dbReference type="OrthoDB" id="5327667at2"/>
<dbReference type="InterPro" id="IPR023347">
    <property type="entry name" value="Lysozyme_dom_sf"/>
</dbReference>
<keyword evidence="2 6" id="KW-0929">Antimicrobial</keyword>
<dbReference type="RefSeq" id="WP_145670202.1">
    <property type="nucleotide sequence ID" value="NZ_VITK01000019.1"/>
</dbReference>
<keyword evidence="4 6" id="KW-0378">Hydrolase</keyword>
<feature type="transmembrane region" description="Helical" evidence="7">
    <location>
        <begin position="6"/>
        <end position="26"/>
    </location>
</feature>
<dbReference type="InterPro" id="IPR051018">
    <property type="entry name" value="Bacteriophage_GH24"/>
</dbReference>
<dbReference type="GO" id="GO:0009253">
    <property type="term" value="P:peptidoglycan catabolic process"/>
    <property type="evidence" value="ECO:0007669"/>
    <property type="project" value="InterPro"/>
</dbReference>
<evidence type="ECO:0000256" key="3">
    <source>
        <dbReference type="ARBA" id="ARBA00022638"/>
    </source>
</evidence>
<gene>
    <name evidence="8" type="ORF">FBZ96_11967</name>
</gene>
<keyword evidence="3 6" id="KW-0081">Bacteriolytic enzyme</keyword>
<keyword evidence="5 6" id="KW-0326">Glycosidase</keyword>
<comment type="similarity">
    <text evidence="6">Belongs to the glycosyl hydrolase 24 family.</text>
</comment>
<evidence type="ECO:0000313" key="8">
    <source>
        <dbReference type="EMBL" id="TWA89599.1"/>
    </source>
</evidence>
<comment type="caution">
    <text evidence="8">The sequence shown here is derived from an EMBL/GenBank/DDBJ whole genome shotgun (WGS) entry which is preliminary data.</text>
</comment>
<dbReference type="InterPro" id="IPR034690">
    <property type="entry name" value="Endolysin_T4_type"/>
</dbReference>
<keyword evidence="7" id="KW-0472">Membrane</keyword>
<dbReference type="Proteomes" id="UP000319949">
    <property type="component" value="Unassembled WGS sequence"/>
</dbReference>
<dbReference type="SUPFAM" id="SSF53955">
    <property type="entry name" value="Lysozyme-like"/>
    <property type="match status" value="1"/>
</dbReference>
<dbReference type="InterPro" id="IPR002196">
    <property type="entry name" value="Glyco_hydro_24"/>
</dbReference>
<evidence type="ECO:0000313" key="9">
    <source>
        <dbReference type="Proteomes" id="UP000319949"/>
    </source>
</evidence>
<protein>
    <recommendedName>
        <fullName evidence="6">Lysozyme</fullName>
        <ecNumber evidence="6">3.2.1.17</ecNumber>
    </recommendedName>
</protein>
<dbReference type="Gene3D" id="1.10.530.40">
    <property type="match status" value="1"/>
</dbReference>
<evidence type="ECO:0000256" key="5">
    <source>
        <dbReference type="ARBA" id="ARBA00023295"/>
    </source>
</evidence>
<dbReference type="GO" id="GO:0003796">
    <property type="term" value="F:lysozyme activity"/>
    <property type="evidence" value="ECO:0007669"/>
    <property type="project" value="UniProtKB-EC"/>
</dbReference>
<proteinExistence type="inferred from homology"/>
<dbReference type="InterPro" id="IPR023346">
    <property type="entry name" value="Lysozyme-like_dom_sf"/>
</dbReference>
<dbReference type="EC" id="3.2.1.17" evidence="6"/>
<evidence type="ECO:0000256" key="7">
    <source>
        <dbReference type="SAM" id="Phobius"/>
    </source>
</evidence>
<keyword evidence="7" id="KW-0812">Transmembrane</keyword>
<name>A0A560CXL6_9BRAD</name>
<evidence type="ECO:0000256" key="6">
    <source>
        <dbReference type="RuleBase" id="RU003788"/>
    </source>
</evidence>
<dbReference type="PANTHER" id="PTHR38107">
    <property type="match status" value="1"/>
</dbReference>
<dbReference type="GO" id="GO:0016998">
    <property type="term" value="P:cell wall macromolecule catabolic process"/>
    <property type="evidence" value="ECO:0007669"/>
    <property type="project" value="InterPro"/>
</dbReference>
<accession>A0A560CXL6</accession>
<reference evidence="8 9" key="1">
    <citation type="submission" date="2019-06" db="EMBL/GenBank/DDBJ databases">
        <title>Genomic Encyclopedia of Type Strains, Phase IV (KMG-V): Genome sequencing to study the core and pangenomes of soil and plant-associated prokaryotes.</title>
        <authorList>
            <person name="Whitman W."/>
        </authorList>
    </citation>
    <scope>NUCLEOTIDE SEQUENCE [LARGE SCALE GENOMIC DNA]</scope>
    <source>
        <strain evidence="8 9">BR 510</strain>
    </source>
</reference>